<protein>
    <submittedName>
        <fullName evidence="1">Antibiotic biosynthesis monooxygenase</fullName>
    </submittedName>
</protein>
<dbReference type="InterPro" id="IPR011008">
    <property type="entry name" value="Dimeric_a/b-barrel"/>
</dbReference>
<reference evidence="1 2" key="1">
    <citation type="submission" date="2020-01" db="EMBL/GenBank/DDBJ databases">
        <title>Kibdelosporangium persica a novel Actinomycetes from a hot desert in Iran.</title>
        <authorList>
            <person name="Safaei N."/>
            <person name="Zaburannyi N."/>
            <person name="Mueller R."/>
            <person name="Wink J."/>
        </authorList>
    </citation>
    <scope>NUCLEOTIDE SEQUENCE [LARGE SCALE GENOMIC DNA]</scope>
    <source>
        <strain evidence="1 2">4NS15</strain>
    </source>
</reference>
<proteinExistence type="predicted"/>
<dbReference type="GO" id="GO:0004497">
    <property type="term" value="F:monooxygenase activity"/>
    <property type="evidence" value="ECO:0007669"/>
    <property type="project" value="UniProtKB-KW"/>
</dbReference>
<evidence type="ECO:0000313" key="2">
    <source>
        <dbReference type="Proteomes" id="UP000763557"/>
    </source>
</evidence>
<evidence type="ECO:0000313" key="1">
    <source>
        <dbReference type="EMBL" id="NRN69218.1"/>
    </source>
</evidence>
<keyword evidence="2" id="KW-1185">Reference proteome</keyword>
<keyword evidence="1" id="KW-0503">Monooxygenase</keyword>
<dbReference type="SUPFAM" id="SSF54909">
    <property type="entry name" value="Dimeric alpha+beta barrel"/>
    <property type="match status" value="1"/>
</dbReference>
<gene>
    <name evidence="1" type="ORF">GC106_64740</name>
</gene>
<sequence>MPVALPFPVVDRPDAPTVLVASLDVTDERVQRTLAEQLCIDWQREPWPADVVSLTCFLSTDGASVLAYIQCTSERPSADLPGLRTLGAESIAYRVYRSLTTAEETRVPGCLVTALFTVDGPERQRRFVDSLIAALPEDDGHPGAISAHFHLSLDGGWMLNYTEWTSQEAHGEVAASGAHDDLHDLLANTPGVLPLGGKRYHLHRSLTAPVG</sequence>
<keyword evidence="1" id="KW-0560">Oxidoreductase</keyword>
<dbReference type="EMBL" id="JAAATY010000025">
    <property type="protein sequence ID" value="NRN69218.1"/>
    <property type="molecule type" value="Genomic_DNA"/>
</dbReference>
<name>A0ABX2FCY3_9PSEU</name>
<dbReference type="Gene3D" id="3.30.70.100">
    <property type="match status" value="2"/>
</dbReference>
<dbReference type="Proteomes" id="UP000763557">
    <property type="component" value="Unassembled WGS sequence"/>
</dbReference>
<accession>A0ABX2FCY3</accession>
<comment type="caution">
    <text evidence="1">The sequence shown here is derived from an EMBL/GenBank/DDBJ whole genome shotgun (WGS) entry which is preliminary data.</text>
</comment>
<organism evidence="1 2">
    <name type="scientific">Kibdelosporangium persicum</name>
    <dbReference type="NCBI Taxonomy" id="2698649"/>
    <lineage>
        <taxon>Bacteria</taxon>
        <taxon>Bacillati</taxon>
        <taxon>Actinomycetota</taxon>
        <taxon>Actinomycetes</taxon>
        <taxon>Pseudonocardiales</taxon>
        <taxon>Pseudonocardiaceae</taxon>
        <taxon>Kibdelosporangium</taxon>
    </lineage>
</organism>